<proteinExistence type="predicted"/>
<reference evidence="2" key="1">
    <citation type="submission" date="2017-10" db="EMBL/GenBank/DDBJ databases">
        <authorList>
            <person name="Colston S.M."/>
            <person name="Graf J."/>
        </authorList>
    </citation>
    <scope>NUCLEOTIDE SEQUENCE</scope>
    <source>
        <strain evidence="2">BAQ071013-135</strain>
    </source>
</reference>
<feature type="region of interest" description="Disordered" evidence="1">
    <location>
        <begin position="49"/>
        <end position="73"/>
    </location>
</feature>
<dbReference type="AlphaFoldDB" id="A0AAX2UP05"/>
<reference evidence="2" key="2">
    <citation type="journal article" date="2019" name="PLoS ONE">
        <title>Identification and characterization of putative Aeromonas spp. T3SS effectors.</title>
        <authorList>
            <person name="Rangel L.T."/>
            <person name="Marden J."/>
            <person name="Colston S."/>
            <person name="Setubal J.C."/>
            <person name="Graf J."/>
            <person name="Gogarten J.P."/>
        </authorList>
    </citation>
    <scope>NUCLEOTIDE SEQUENCE</scope>
    <source>
        <strain evidence="2">BAQ071013-135</strain>
    </source>
</reference>
<evidence type="ECO:0000313" key="3">
    <source>
        <dbReference type="Proteomes" id="UP000796104"/>
    </source>
</evidence>
<evidence type="ECO:0000256" key="1">
    <source>
        <dbReference type="SAM" id="MobiDB-lite"/>
    </source>
</evidence>
<name>A0AAX2UP05_AERVE</name>
<organism evidence="2 3">
    <name type="scientific">Aeromonas veronii</name>
    <dbReference type="NCBI Taxonomy" id="654"/>
    <lineage>
        <taxon>Bacteria</taxon>
        <taxon>Pseudomonadati</taxon>
        <taxon>Pseudomonadota</taxon>
        <taxon>Gammaproteobacteria</taxon>
        <taxon>Aeromonadales</taxon>
        <taxon>Aeromonadaceae</taxon>
        <taxon>Aeromonas</taxon>
    </lineage>
</organism>
<accession>A0AAX2UP05</accession>
<dbReference type="Proteomes" id="UP000796104">
    <property type="component" value="Unassembled WGS sequence"/>
</dbReference>
<dbReference type="RefSeq" id="WP_139495206.1">
    <property type="nucleotide sequence ID" value="NZ_CAWORL010000018.1"/>
</dbReference>
<gene>
    <name evidence="2" type="ORF">CF123_17970</name>
</gene>
<dbReference type="EMBL" id="PDXJ01000025">
    <property type="protein sequence ID" value="TND52006.1"/>
    <property type="molecule type" value="Genomic_DNA"/>
</dbReference>
<feature type="compositionally biased region" description="Acidic residues" evidence="1">
    <location>
        <begin position="57"/>
        <end position="68"/>
    </location>
</feature>
<sequence length="391" mass="42364">MALSILEKVGLQKQAATLKGQLGAAGLTIMDKIRLQRELAAVLAKLKGEAKPTPAEGGDDDEGSDEEAQATTGRSIVGLPINGANHPAWARRVETAENLDLVLSNAEHEIAVLFSPAAGGIQRSSFRIFWPKFLSGTNAEGGTQVIEAGSAWRGIHSPFPAKLRKKVRYMVEQAEREIARITNDGINGAKVEMMAAGARLVRENEFGLGRTLREAYAALIASEAGVGALDSLHGESMLDAIQTLYVRADYALGALETARTDAEKERSKESMRRYTPSLPRLEELRKLVEESEASQPKKDSLFRMIGELEDIARQLESDTKIDEKLPEPAPAPAEDQLVADYVAGNFSQLPYPDFRQKVMDVDAAGATLDQVKDGAVMWLTANADSIERPAA</sequence>
<evidence type="ECO:0000313" key="2">
    <source>
        <dbReference type="EMBL" id="TND52006.1"/>
    </source>
</evidence>
<protein>
    <recommendedName>
        <fullName evidence="4">DUF3102 domain-containing protein</fullName>
    </recommendedName>
</protein>
<comment type="caution">
    <text evidence="2">The sequence shown here is derived from an EMBL/GenBank/DDBJ whole genome shotgun (WGS) entry which is preliminary data.</text>
</comment>
<evidence type="ECO:0008006" key="4">
    <source>
        <dbReference type="Google" id="ProtNLM"/>
    </source>
</evidence>